<comment type="caution">
    <text evidence="1">The sequence shown here is derived from an EMBL/GenBank/DDBJ whole genome shotgun (WGS) entry which is preliminary data.</text>
</comment>
<dbReference type="EMBL" id="QUZK01000016">
    <property type="protein sequence ID" value="RFF31766.1"/>
    <property type="molecule type" value="Genomic_DNA"/>
</dbReference>
<dbReference type="RefSeq" id="WP_116649778.1">
    <property type="nucleotide sequence ID" value="NZ_QUZK01000016.1"/>
</dbReference>
<dbReference type="AlphaFoldDB" id="A0A3E1KBJ6"/>
<name>A0A3E1KBJ6_9GAMM</name>
<gene>
    <name evidence="1" type="ORF">DZC52_03715</name>
</gene>
<sequence>MAQSYPLIAFSSTNNTTASHYVVDDGGLLADRTVEVRVESGQVWIDIGPLDGVFDDRFESLP</sequence>
<dbReference type="Proteomes" id="UP000260351">
    <property type="component" value="Unassembled WGS sequence"/>
</dbReference>
<keyword evidence="2" id="KW-1185">Reference proteome</keyword>
<organism evidence="1 2">
    <name type="scientific">Wenzhouxiangella sediminis</name>
    <dbReference type="NCBI Taxonomy" id="1792836"/>
    <lineage>
        <taxon>Bacteria</taxon>
        <taxon>Pseudomonadati</taxon>
        <taxon>Pseudomonadota</taxon>
        <taxon>Gammaproteobacteria</taxon>
        <taxon>Chromatiales</taxon>
        <taxon>Wenzhouxiangellaceae</taxon>
        <taxon>Wenzhouxiangella</taxon>
    </lineage>
</organism>
<accession>A0A3E1KBJ6</accession>
<reference evidence="1 2" key="1">
    <citation type="submission" date="2018-08" db="EMBL/GenBank/DDBJ databases">
        <title>Wenzhouxiangella salilacus sp. nov., a novel bacterium isolated from a saline lake in Xinjiang Province, China.</title>
        <authorList>
            <person name="Han S."/>
        </authorList>
    </citation>
    <scope>NUCLEOTIDE SEQUENCE [LARGE SCALE GENOMIC DNA]</scope>
    <source>
        <strain evidence="1 2">XDB06</strain>
    </source>
</reference>
<proteinExistence type="predicted"/>
<evidence type="ECO:0000313" key="1">
    <source>
        <dbReference type="EMBL" id="RFF31766.1"/>
    </source>
</evidence>
<evidence type="ECO:0000313" key="2">
    <source>
        <dbReference type="Proteomes" id="UP000260351"/>
    </source>
</evidence>
<protein>
    <submittedName>
        <fullName evidence="1">Uncharacterized protein</fullName>
    </submittedName>
</protein>